<dbReference type="EMBL" id="GBRH01190752">
    <property type="protein sequence ID" value="JAE07144.1"/>
    <property type="molecule type" value="Transcribed_RNA"/>
</dbReference>
<dbReference type="AlphaFoldDB" id="A0A0A9F7I0"/>
<accession>A0A0A9F7I0</accession>
<organism evidence="2">
    <name type="scientific">Arundo donax</name>
    <name type="common">Giant reed</name>
    <name type="synonym">Donax arundinaceus</name>
    <dbReference type="NCBI Taxonomy" id="35708"/>
    <lineage>
        <taxon>Eukaryota</taxon>
        <taxon>Viridiplantae</taxon>
        <taxon>Streptophyta</taxon>
        <taxon>Embryophyta</taxon>
        <taxon>Tracheophyta</taxon>
        <taxon>Spermatophyta</taxon>
        <taxon>Magnoliopsida</taxon>
        <taxon>Liliopsida</taxon>
        <taxon>Poales</taxon>
        <taxon>Poaceae</taxon>
        <taxon>PACMAD clade</taxon>
        <taxon>Arundinoideae</taxon>
        <taxon>Arundineae</taxon>
        <taxon>Arundo</taxon>
    </lineage>
</organism>
<name>A0A0A9F7I0_ARUDO</name>
<evidence type="ECO:0000313" key="2">
    <source>
        <dbReference type="EMBL" id="JAE07144.1"/>
    </source>
</evidence>
<feature type="region of interest" description="Disordered" evidence="1">
    <location>
        <begin position="1"/>
        <end position="20"/>
    </location>
</feature>
<reference evidence="2" key="1">
    <citation type="submission" date="2014-09" db="EMBL/GenBank/DDBJ databases">
        <authorList>
            <person name="Magalhaes I.L.F."/>
            <person name="Oliveira U."/>
            <person name="Santos F.R."/>
            <person name="Vidigal T.H.D.A."/>
            <person name="Brescovit A.D."/>
            <person name="Santos A.J."/>
        </authorList>
    </citation>
    <scope>NUCLEOTIDE SEQUENCE</scope>
    <source>
        <tissue evidence="2">Shoot tissue taken approximately 20 cm above the soil surface</tissue>
    </source>
</reference>
<sequence>MSSRRPRSCRPPGSPETRGWGGWCTGTSWQVVSAVTRSWLARWLTCTPRLGML</sequence>
<protein>
    <submittedName>
        <fullName evidence="2">Uncharacterized protein</fullName>
    </submittedName>
</protein>
<proteinExistence type="predicted"/>
<evidence type="ECO:0000256" key="1">
    <source>
        <dbReference type="SAM" id="MobiDB-lite"/>
    </source>
</evidence>
<reference evidence="2" key="2">
    <citation type="journal article" date="2015" name="Data Brief">
        <title>Shoot transcriptome of the giant reed, Arundo donax.</title>
        <authorList>
            <person name="Barrero R.A."/>
            <person name="Guerrero F.D."/>
            <person name="Moolhuijzen P."/>
            <person name="Goolsby J.A."/>
            <person name="Tidwell J."/>
            <person name="Bellgard S.E."/>
            <person name="Bellgard M.I."/>
        </authorList>
    </citation>
    <scope>NUCLEOTIDE SEQUENCE</scope>
    <source>
        <tissue evidence="2">Shoot tissue taken approximately 20 cm above the soil surface</tissue>
    </source>
</reference>